<name>A0A392SYR6_9FABA</name>
<feature type="non-terminal residue" evidence="1">
    <location>
        <position position="68"/>
    </location>
</feature>
<keyword evidence="2" id="KW-1185">Reference proteome</keyword>
<dbReference type="EMBL" id="LXQA010465005">
    <property type="protein sequence ID" value="MCI53557.1"/>
    <property type="molecule type" value="Genomic_DNA"/>
</dbReference>
<evidence type="ECO:0000313" key="1">
    <source>
        <dbReference type="EMBL" id="MCI53557.1"/>
    </source>
</evidence>
<reference evidence="1 2" key="1">
    <citation type="journal article" date="2018" name="Front. Plant Sci.">
        <title>Red Clover (Trifolium pratense) and Zigzag Clover (T. medium) - A Picture of Genomic Similarities and Differences.</title>
        <authorList>
            <person name="Dluhosova J."/>
            <person name="Istvanek J."/>
            <person name="Nedelnik J."/>
            <person name="Repkova J."/>
        </authorList>
    </citation>
    <scope>NUCLEOTIDE SEQUENCE [LARGE SCALE GENOMIC DNA]</scope>
    <source>
        <strain evidence="2">cv. 10/8</strain>
        <tissue evidence="1">Leaf</tissue>
    </source>
</reference>
<sequence>MKETYSVNQDASRAYQLYRELDGVRGCILATIPLPNVQSVYATVCAESNRQEAMLGGESSEGSVFAVK</sequence>
<dbReference type="Proteomes" id="UP000265520">
    <property type="component" value="Unassembled WGS sequence"/>
</dbReference>
<accession>A0A392SYR6</accession>
<evidence type="ECO:0000313" key="2">
    <source>
        <dbReference type="Proteomes" id="UP000265520"/>
    </source>
</evidence>
<organism evidence="1 2">
    <name type="scientific">Trifolium medium</name>
    <dbReference type="NCBI Taxonomy" id="97028"/>
    <lineage>
        <taxon>Eukaryota</taxon>
        <taxon>Viridiplantae</taxon>
        <taxon>Streptophyta</taxon>
        <taxon>Embryophyta</taxon>
        <taxon>Tracheophyta</taxon>
        <taxon>Spermatophyta</taxon>
        <taxon>Magnoliopsida</taxon>
        <taxon>eudicotyledons</taxon>
        <taxon>Gunneridae</taxon>
        <taxon>Pentapetalae</taxon>
        <taxon>rosids</taxon>
        <taxon>fabids</taxon>
        <taxon>Fabales</taxon>
        <taxon>Fabaceae</taxon>
        <taxon>Papilionoideae</taxon>
        <taxon>50 kb inversion clade</taxon>
        <taxon>NPAAA clade</taxon>
        <taxon>Hologalegina</taxon>
        <taxon>IRL clade</taxon>
        <taxon>Trifolieae</taxon>
        <taxon>Trifolium</taxon>
    </lineage>
</organism>
<comment type="caution">
    <text evidence="1">The sequence shown here is derived from an EMBL/GenBank/DDBJ whole genome shotgun (WGS) entry which is preliminary data.</text>
</comment>
<proteinExistence type="predicted"/>
<protein>
    <submittedName>
        <fullName evidence="1">Beta-galactosidase</fullName>
    </submittedName>
</protein>
<dbReference type="AlphaFoldDB" id="A0A392SYR6"/>